<dbReference type="RefSeq" id="XP_012647731.1">
    <property type="nucleotide sequence ID" value="XM_012792277.1"/>
</dbReference>
<evidence type="ECO:0000313" key="3">
    <source>
        <dbReference type="Proteomes" id="UP000002899"/>
    </source>
</evidence>
<dbReference type="GeneID" id="24423744"/>
<dbReference type="EMBL" id="FO082871">
    <property type="protein sequence ID" value="CCF73122.1"/>
    <property type="molecule type" value="Genomic_DNA"/>
</dbReference>
<evidence type="ECO:0000313" key="2">
    <source>
        <dbReference type="EMBL" id="CCF73122.1"/>
    </source>
</evidence>
<dbReference type="KEGG" id="bmic:BMR1_01G03325"/>
<name>I7J5Q8_BABMR</name>
<dbReference type="Gene3D" id="3.40.1350.100">
    <property type="match status" value="2"/>
</dbReference>
<keyword evidence="1" id="KW-0732">Signal</keyword>
<sequence>MSLMFFLTTLGLLDIICLSVTAIKYNGHFTFTKNPIAGKLSCVPVFSVVQESGHPLILSSGSGYFTLSFSNPYDAISLLTELIQSRSNDDKSNLWKIKASTLDTWISKMKDDKKFCLKHKLIHSSFGTKLKNTNEFEVYYCNGLTLDGKMLIFFDISDLESEIKRCPKQNRRDELKNNIQSTCLIELITNDSNNLENYSFVPSKRALEYLTSRRI</sequence>
<feature type="chain" id="PRO_5003711111" evidence="1">
    <location>
        <begin position="23"/>
        <end position="215"/>
    </location>
</feature>
<keyword evidence="3" id="KW-1185">Reference proteome</keyword>
<organism evidence="2 3">
    <name type="scientific">Babesia microti (strain RI)</name>
    <dbReference type="NCBI Taxonomy" id="1133968"/>
    <lineage>
        <taxon>Eukaryota</taxon>
        <taxon>Sar</taxon>
        <taxon>Alveolata</taxon>
        <taxon>Apicomplexa</taxon>
        <taxon>Aconoidasida</taxon>
        <taxon>Piroplasmida</taxon>
        <taxon>Babesiidae</taxon>
        <taxon>Babesia</taxon>
    </lineage>
</organism>
<dbReference type="OrthoDB" id="196308at2759"/>
<dbReference type="VEuPathDB" id="PiroplasmaDB:BMR1_01G03325"/>
<protein>
    <submittedName>
        <fullName evidence="2">Apicoplast TIC22 protein (TIC22)</fullName>
    </submittedName>
</protein>
<proteinExistence type="predicted"/>
<reference evidence="2 3" key="1">
    <citation type="journal article" date="2012" name="Nucleic Acids Res.">
        <title>Sequencing of the smallest Apicomplexan genome from the human pathogen Babesia microti.</title>
        <authorList>
            <person name="Cornillot E."/>
            <person name="Hadj-Kaddour K."/>
            <person name="Dassouli A."/>
            <person name="Noel B."/>
            <person name="Ranwez V."/>
            <person name="Vacherie B."/>
            <person name="Augagneur Y."/>
            <person name="Bres V."/>
            <person name="Duclos A."/>
            <person name="Randazzo S."/>
            <person name="Carcy B."/>
            <person name="Debierre-Grockiego F."/>
            <person name="Delbecq S."/>
            <person name="Moubri-Menage K."/>
            <person name="Shams-Eldin H."/>
            <person name="Usmani-Brown S."/>
            <person name="Bringaud F."/>
            <person name="Wincker P."/>
            <person name="Vivares C.P."/>
            <person name="Schwarz R.T."/>
            <person name="Schetters T.P."/>
            <person name="Krause P.J."/>
            <person name="Gorenflot A."/>
            <person name="Berry V."/>
            <person name="Barbe V."/>
            <person name="Ben Mamoun C."/>
        </authorList>
    </citation>
    <scope>NUCLEOTIDE SEQUENCE [LARGE SCALE GENOMIC DNA]</scope>
    <source>
        <strain evidence="2 3">RI</strain>
    </source>
</reference>
<reference evidence="2 3" key="3">
    <citation type="journal article" date="2016" name="Sci. Rep.">
        <title>Genome-wide diversity and gene expression profiling of Babesia microti isolates identify polymorphic genes that mediate host-pathogen interactions.</title>
        <authorList>
            <person name="Silva J.C."/>
            <person name="Cornillot E."/>
            <person name="McCracken C."/>
            <person name="Usmani-Brown S."/>
            <person name="Dwivedi A."/>
            <person name="Ifeonu O.O."/>
            <person name="Crabtree J."/>
            <person name="Gotia H.T."/>
            <person name="Virji A.Z."/>
            <person name="Reynes C."/>
            <person name="Colinge J."/>
            <person name="Kumar V."/>
            <person name="Lawres L."/>
            <person name="Pazzi J.E."/>
            <person name="Pablo J.V."/>
            <person name="Hung C."/>
            <person name="Brancato J."/>
            <person name="Kumari P."/>
            <person name="Orvis J."/>
            <person name="Tretina K."/>
            <person name="Chibucos M."/>
            <person name="Ott S."/>
            <person name="Sadzewicz L."/>
            <person name="Sengamalay N."/>
            <person name="Shetty A.C."/>
            <person name="Su Q."/>
            <person name="Tallon L."/>
            <person name="Fraser C.M."/>
            <person name="Frutos R."/>
            <person name="Molina D.M."/>
            <person name="Krause P.J."/>
            <person name="Ben Mamoun C."/>
        </authorList>
    </citation>
    <scope>NUCLEOTIDE SEQUENCE [LARGE SCALE GENOMIC DNA]</scope>
    <source>
        <strain evidence="2 3">RI</strain>
    </source>
</reference>
<dbReference type="AlphaFoldDB" id="I7J5Q8"/>
<dbReference type="Proteomes" id="UP000002899">
    <property type="component" value="Chromosome I"/>
</dbReference>
<reference evidence="2 3" key="2">
    <citation type="journal article" date="2013" name="PLoS ONE">
        <title>Whole genome mapping and re-organization of the nuclear and mitochondrial genomes of Babesia microti isolates.</title>
        <authorList>
            <person name="Cornillot E."/>
            <person name="Dassouli A."/>
            <person name="Garg A."/>
            <person name="Pachikara N."/>
            <person name="Randazzo S."/>
            <person name="Depoix D."/>
            <person name="Carcy B."/>
            <person name="Delbecq S."/>
            <person name="Frutos R."/>
            <person name="Silva J.C."/>
            <person name="Sutton R."/>
            <person name="Krause P.J."/>
            <person name="Mamoun C.B."/>
        </authorList>
    </citation>
    <scope>NUCLEOTIDE SEQUENCE [LARGE SCALE GENOMIC DNA]</scope>
    <source>
        <strain evidence="2 3">RI</strain>
    </source>
</reference>
<accession>I7J5Q8</accession>
<feature type="signal peptide" evidence="1">
    <location>
        <begin position="1"/>
        <end position="22"/>
    </location>
</feature>
<gene>
    <name evidence="2" type="ORF">BMR1_01G03325</name>
</gene>
<evidence type="ECO:0000256" key="1">
    <source>
        <dbReference type="SAM" id="SignalP"/>
    </source>
</evidence>